<keyword evidence="1 5" id="KW-0808">Transferase</keyword>
<dbReference type="OrthoDB" id="9805924at2"/>
<dbReference type="GO" id="GO:0016747">
    <property type="term" value="F:acyltransferase activity, transferring groups other than amino-acyl groups"/>
    <property type="evidence" value="ECO:0007669"/>
    <property type="project" value="InterPro"/>
</dbReference>
<dbReference type="Proteomes" id="UP000320431">
    <property type="component" value="Unassembled WGS sequence"/>
</dbReference>
<dbReference type="InterPro" id="IPR016181">
    <property type="entry name" value="Acyl_CoA_acyltransferase"/>
</dbReference>
<evidence type="ECO:0000313" key="7">
    <source>
        <dbReference type="Proteomes" id="UP000320431"/>
    </source>
</evidence>
<keyword evidence="6" id="KW-1185">Reference proteome</keyword>
<accession>A0A2U9SZX6</accession>
<dbReference type="AlphaFoldDB" id="A0A2U9SZX6"/>
<reference evidence="4 6" key="1">
    <citation type="submission" date="2018-05" db="EMBL/GenBank/DDBJ databases">
        <title>The complete genome of Lysobacter maris HZ9B, a marine bacterium antagonistic against terrestrial plant pathogens.</title>
        <authorList>
            <person name="Zhang X.-Q."/>
        </authorList>
    </citation>
    <scope>NUCLEOTIDE SEQUENCE [LARGE SCALE GENOMIC DNA]</scope>
    <source>
        <strain evidence="4 6">HZ9B</strain>
    </source>
</reference>
<evidence type="ECO:0000256" key="1">
    <source>
        <dbReference type="ARBA" id="ARBA00022679"/>
    </source>
</evidence>
<dbReference type="CDD" id="cd04301">
    <property type="entry name" value="NAT_SF"/>
    <property type="match status" value="1"/>
</dbReference>
<sequence>MSSLRIRDAHAADAPLLAQWAQAMAWETEHKRLDPETVLAGVHAGIVDPARARYLIAMRDAPLAGDELVSVPVGTLMLTREWSDWRNGEWWWIQSVYVAEAHRRQGVFAALYRHVEARARATAGVIGLRLYVERDNGNAQRSYRALGMDDAGYRVFEAGFEPPATGQGASD</sequence>
<dbReference type="PROSITE" id="PS51186">
    <property type="entry name" value="GNAT"/>
    <property type="match status" value="1"/>
</dbReference>
<dbReference type="PANTHER" id="PTHR43877">
    <property type="entry name" value="AMINOALKYLPHOSPHONATE N-ACETYLTRANSFERASE-RELATED-RELATED"/>
    <property type="match status" value="1"/>
</dbReference>
<dbReference type="RefSeq" id="WP_111265080.1">
    <property type="nucleotide sequence ID" value="NZ_CP029843.1"/>
</dbReference>
<dbReference type="Proteomes" id="UP000249447">
    <property type="component" value="Chromosome"/>
</dbReference>
<dbReference type="EMBL" id="CP029843">
    <property type="protein sequence ID" value="AWV05886.1"/>
    <property type="molecule type" value="Genomic_DNA"/>
</dbReference>
<gene>
    <name evidence="4" type="ORF">C9I47_0160</name>
    <name evidence="5" type="ORF">FKV24_008250</name>
</gene>
<dbReference type="InterPro" id="IPR050832">
    <property type="entry name" value="Bact_Acetyltransf"/>
</dbReference>
<dbReference type="SUPFAM" id="SSF55729">
    <property type="entry name" value="Acyl-CoA N-acyltransferases (Nat)"/>
    <property type="match status" value="1"/>
</dbReference>
<evidence type="ECO:0000313" key="5">
    <source>
        <dbReference type="EMBL" id="KAB8190788.1"/>
    </source>
</evidence>
<reference evidence="5 7" key="2">
    <citation type="submission" date="2019-10" db="EMBL/GenBank/DDBJ databases">
        <title>Lysobacter alkalisoli sp. nov., isolated from saline-alkaline soil.</title>
        <authorList>
            <person name="Sun J.-Q."/>
        </authorList>
    </citation>
    <scope>NUCLEOTIDE SEQUENCE [LARGE SCALE GENOMIC DNA]</scope>
    <source>
        <strain evidence="5 7">KCTC 42381</strain>
    </source>
</reference>
<evidence type="ECO:0000313" key="6">
    <source>
        <dbReference type="Proteomes" id="UP000249447"/>
    </source>
</evidence>
<dbReference type="InterPro" id="IPR000182">
    <property type="entry name" value="GNAT_dom"/>
</dbReference>
<dbReference type="Gene3D" id="3.40.630.30">
    <property type="match status" value="1"/>
</dbReference>
<dbReference type="KEGG" id="lmb:C9I47_0160"/>
<name>A0A2U9SZX6_9GAMM</name>
<protein>
    <submittedName>
        <fullName evidence="5">GNAT family N-acetyltransferase</fullName>
    </submittedName>
</protein>
<organism evidence="4 6">
    <name type="scientific">Marilutibacter maris</name>
    <dbReference type="NCBI Taxonomy" id="1605891"/>
    <lineage>
        <taxon>Bacteria</taxon>
        <taxon>Pseudomonadati</taxon>
        <taxon>Pseudomonadota</taxon>
        <taxon>Gammaproteobacteria</taxon>
        <taxon>Lysobacterales</taxon>
        <taxon>Lysobacteraceae</taxon>
        <taxon>Marilutibacter</taxon>
    </lineage>
</organism>
<evidence type="ECO:0000313" key="4">
    <source>
        <dbReference type="EMBL" id="AWV05886.1"/>
    </source>
</evidence>
<dbReference type="PANTHER" id="PTHR43877:SF2">
    <property type="entry name" value="AMINOALKYLPHOSPHONATE N-ACETYLTRANSFERASE-RELATED"/>
    <property type="match status" value="1"/>
</dbReference>
<keyword evidence="2" id="KW-0012">Acyltransferase</keyword>
<proteinExistence type="predicted"/>
<evidence type="ECO:0000256" key="2">
    <source>
        <dbReference type="ARBA" id="ARBA00023315"/>
    </source>
</evidence>
<dbReference type="EMBL" id="VICD02000131">
    <property type="protein sequence ID" value="KAB8190788.1"/>
    <property type="molecule type" value="Genomic_DNA"/>
</dbReference>
<dbReference type="Pfam" id="PF00583">
    <property type="entry name" value="Acetyltransf_1"/>
    <property type="match status" value="1"/>
</dbReference>
<evidence type="ECO:0000259" key="3">
    <source>
        <dbReference type="PROSITE" id="PS51186"/>
    </source>
</evidence>
<feature type="domain" description="N-acetyltransferase" evidence="3">
    <location>
        <begin position="4"/>
        <end position="171"/>
    </location>
</feature>